<reference evidence="1 2" key="1">
    <citation type="submission" date="2017-12" db="EMBL/GenBank/DDBJ databases">
        <title>Hemimetabolous genomes reveal molecular basis of termite eusociality.</title>
        <authorList>
            <person name="Harrison M.C."/>
            <person name="Jongepier E."/>
            <person name="Robertson H.M."/>
            <person name="Arning N."/>
            <person name="Bitard-Feildel T."/>
            <person name="Chao H."/>
            <person name="Childers C.P."/>
            <person name="Dinh H."/>
            <person name="Doddapaneni H."/>
            <person name="Dugan S."/>
            <person name="Gowin J."/>
            <person name="Greiner C."/>
            <person name="Han Y."/>
            <person name="Hu H."/>
            <person name="Hughes D.S.T."/>
            <person name="Huylmans A.-K."/>
            <person name="Kemena C."/>
            <person name="Kremer L.P.M."/>
            <person name="Lee S.L."/>
            <person name="Lopez-Ezquerra A."/>
            <person name="Mallet L."/>
            <person name="Monroy-Kuhn J.M."/>
            <person name="Moser A."/>
            <person name="Murali S.C."/>
            <person name="Muzny D.M."/>
            <person name="Otani S."/>
            <person name="Piulachs M.-D."/>
            <person name="Poelchau M."/>
            <person name="Qu J."/>
            <person name="Schaub F."/>
            <person name="Wada-Katsumata A."/>
            <person name="Worley K.C."/>
            <person name="Xie Q."/>
            <person name="Ylla G."/>
            <person name="Poulsen M."/>
            <person name="Gibbs R.A."/>
            <person name="Schal C."/>
            <person name="Richards S."/>
            <person name="Belles X."/>
            <person name="Korb J."/>
            <person name="Bornberg-Bauer E."/>
        </authorList>
    </citation>
    <scope>NUCLEOTIDE SEQUENCE [LARGE SCALE GENOMIC DNA]</scope>
    <source>
        <tissue evidence="1">Whole body</tissue>
    </source>
</reference>
<dbReference type="AlphaFoldDB" id="A0A2J7RB64"/>
<evidence type="ECO:0000313" key="1">
    <source>
        <dbReference type="EMBL" id="PNF38083.1"/>
    </source>
</evidence>
<accession>A0A2J7RB64</accession>
<sequence length="233" mass="26314">MDQDLRRSVKTIFHDLQCTANGLLHCGKKNGGLGIPKLETIYTMTALKMGLKFQLNSDPVMKAVFEETGLKQKLEDITRATRINLRITRIGQIEAHKNRLQEREIKEWAQLTSQGKAVAAFIRDKIGNAWLANPTIFRSSRLITALKMRANVAGDRVALSRAKITKDIEYRKCRAQKETLGHILGQCTYMKKERIEKHDSIKDFVMEKVAVHDKEAAITRDPTPSSPEGGSQN</sequence>
<dbReference type="Proteomes" id="UP000235965">
    <property type="component" value="Unassembled WGS sequence"/>
</dbReference>
<keyword evidence="2" id="KW-1185">Reference proteome</keyword>
<protein>
    <submittedName>
        <fullName evidence="1">Uncharacterized protein</fullName>
    </submittedName>
</protein>
<dbReference type="STRING" id="105785.A0A2J7RB64"/>
<organism evidence="1 2">
    <name type="scientific">Cryptotermes secundus</name>
    <dbReference type="NCBI Taxonomy" id="105785"/>
    <lineage>
        <taxon>Eukaryota</taxon>
        <taxon>Metazoa</taxon>
        <taxon>Ecdysozoa</taxon>
        <taxon>Arthropoda</taxon>
        <taxon>Hexapoda</taxon>
        <taxon>Insecta</taxon>
        <taxon>Pterygota</taxon>
        <taxon>Neoptera</taxon>
        <taxon>Polyneoptera</taxon>
        <taxon>Dictyoptera</taxon>
        <taxon>Blattodea</taxon>
        <taxon>Blattoidea</taxon>
        <taxon>Termitoidae</taxon>
        <taxon>Kalotermitidae</taxon>
        <taxon>Cryptotermitinae</taxon>
        <taxon>Cryptotermes</taxon>
    </lineage>
</organism>
<dbReference type="EMBL" id="NEVH01005923">
    <property type="protein sequence ID" value="PNF38083.1"/>
    <property type="molecule type" value="Genomic_DNA"/>
</dbReference>
<name>A0A2J7RB64_9NEOP</name>
<comment type="caution">
    <text evidence="1">The sequence shown here is derived from an EMBL/GenBank/DDBJ whole genome shotgun (WGS) entry which is preliminary data.</text>
</comment>
<dbReference type="InParanoid" id="A0A2J7RB64"/>
<evidence type="ECO:0000313" key="2">
    <source>
        <dbReference type="Proteomes" id="UP000235965"/>
    </source>
</evidence>
<gene>
    <name evidence="1" type="ORF">B7P43_G16079</name>
</gene>
<proteinExistence type="predicted"/>